<evidence type="ECO:0000313" key="3">
    <source>
        <dbReference type="Proteomes" id="UP000031843"/>
    </source>
</evidence>
<dbReference type="AlphaFoldDB" id="A0A0C4Y188"/>
<name>A0A0C4Y188_9BURK</name>
<keyword evidence="3" id="KW-1185">Reference proteome</keyword>
<proteinExistence type="predicted"/>
<dbReference type="KEGG" id="cbw:RR42_m1380"/>
<feature type="region of interest" description="Disordered" evidence="1">
    <location>
        <begin position="1"/>
        <end position="23"/>
    </location>
</feature>
<protein>
    <submittedName>
        <fullName evidence="2">Uncharacterized protein</fullName>
    </submittedName>
</protein>
<accession>A0A0C4Y188</accession>
<sequence length="57" mass="6272">MTELDRIAREEYPGEAGLPVHNEGGMARMREAIYRWIASDIPANMPGDPGDDAQDQG</sequence>
<dbReference type="STRING" id="68895.RR42_m1380"/>
<gene>
    <name evidence="2" type="ORF">RR42_m1380</name>
</gene>
<dbReference type="EMBL" id="CP010536">
    <property type="protein sequence ID" value="AJG18782.1"/>
    <property type="molecule type" value="Genomic_DNA"/>
</dbReference>
<dbReference type="Proteomes" id="UP000031843">
    <property type="component" value="Chromosome main"/>
</dbReference>
<reference evidence="2 3" key="1">
    <citation type="journal article" date="2015" name="Genome Announc.">
        <title>Complete Genome Sequence of Cupriavidus basilensis 4G11, Isolated from the Oak Ridge Field Research Center Site.</title>
        <authorList>
            <person name="Ray J."/>
            <person name="Waters R.J."/>
            <person name="Skerker J.M."/>
            <person name="Kuehl J.V."/>
            <person name="Price M.N."/>
            <person name="Huang J."/>
            <person name="Chakraborty R."/>
            <person name="Arkin A.P."/>
            <person name="Deutschbauer A."/>
        </authorList>
    </citation>
    <scope>NUCLEOTIDE SEQUENCE [LARGE SCALE GENOMIC DNA]</scope>
    <source>
        <strain evidence="2">4G11</strain>
    </source>
</reference>
<evidence type="ECO:0000313" key="2">
    <source>
        <dbReference type="EMBL" id="AJG18782.1"/>
    </source>
</evidence>
<organism evidence="2 3">
    <name type="scientific">Cupriavidus basilensis</name>
    <dbReference type="NCBI Taxonomy" id="68895"/>
    <lineage>
        <taxon>Bacteria</taxon>
        <taxon>Pseudomonadati</taxon>
        <taxon>Pseudomonadota</taxon>
        <taxon>Betaproteobacteria</taxon>
        <taxon>Burkholderiales</taxon>
        <taxon>Burkholderiaceae</taxon>
        <taxon>Cupriavidus</taxon>
    </lineage>
</organism>
<evidence type="ECO:0000256" key="1">
    <source>
        <dbReference type="SAM" id="MobiDB-lite"/>
    </source>
</evidence>
<feature type="compositionally biased region" description="Basic and acidic residues" evidence="1">
    <location>
        <begin position="1"/>
        <end position="12"/>
    </location>
</feature>